<comment type="caution">
    <text evidence="1">The sequence shown here is derived from an EMBL/GenBank/DDBJ whole genome shotgun (WGS) entry which is preliminary data.</text>
</comment>
<proteinExistence type="predicted"/>
<dbReference type="RefSeq" id="WP_168519070.1">
    <property type="nucleotide sequence ID" value="NZ_JAAXLS010000019.1"/>
</dbReference>
<organism evidence="1 2">
    <name type="scientific">Amycolatopsis acididurans</name>
    <dbReference type="NCBI Taxonomy" id="2724524"/>
    <lineage>
        <taxon>Bacteria</taxon>
        <taxon>Bacillati</taxon>
        <taxon>Actinomycetota</taxon>
        <taxon>Actinomycetes</taxon>
        <taxon>Pseudonocardiales</taxon>
        <taxon>Pseudonocardiaceae</taxon>
        <taxon>Amycolatopsis</taxon>
    </lineage>
</organism>
<sequence>MTHQPDPLASAHQTAQEWLSVTAHHLGTDDRHYAYRVLRTWLHLVRDRLTVDTAVHFAAQLPEFLRGVYYDGWTPSKVPLRYDAAWFTNLFADQAAISPDDVPAAAGAVSAALNALCSPGQLDHVFALMPASLRGELEGESVTAETSAHTAPGRAHIDSLEDKVQALTEAVSVLARGLEQIPSSEPAADRAAKAAQEAHRILIAHNPPAT</sequence>
<dbReference type="Gene3D" id="1.10.490.110">
    <property type="entry name" value="Uncharacterized conserved protein DUF2267"/>
    <property type="match status" value="1"/>
</dbReference>
<evidence type="ECO:0000313" key="2">
    <source>
        <dbReference type="Proteomes" id="UP000715441"/>
    </source>
</evidence>
<accession>A0ABX1JCC7</accession>
<protein>
    <submittedName>
        <fullName evidence="1">DUF2267 domain-containing protein</fullName>
    </submittedName>
</protein>
<dbReference type="InterPro" id="IPR018727">
    <property type="entry name" value="DUF2267"/>
</dbReference>
<keyword evidence="2" id="KW-1185">Reference proteome</keyword>
<dbReference type="Proteomes" id="UP000715441">
    <property type="component" value="Unassembled WGS sequence"/>
</dbReference>
<dbReference type="InterPro" id="IPR038282">
    <property type="entry name" value="DUF2267_sf"/>
</dbReference>
<dbReference type="EMBL" id="JAAXLS010000019">
    <property type="protein sequence ID" value="NKQ56035.1"/>
    <property type="molecule type" value="Genomic_DNA"/>
</dbReference>
<evidence type="ECO:0000313" key="1">
    <source>
        <dbReference type="EMBL" id="NKQ56035.1"/>
    </source>
</evidence>
<name>A0ABX1JCC7_9PSEU</name>
<reference evidence="1 2" key="1">
    <citation type="submission" date="2020-04" db="EMBL/GenBank/DDBJ databases">
        <title>Novel species.</title>
        <authorList>
            <person name="Teo W.F.A."/>
            <person name="Lipun K."/>
            <person name="Srisuk N."/>
            <person name="Duangmal K."/>
        </authorList>
    </citation>
    <scope>NUCLEOTIDE SEQUENCE [LARGE SCALE GENOMIC DNA]</scope>
    <source>
        <strain evidence="1 2">K13G38</strain>
    </source>
</reference>
<gene>
    <name evidence="1" type="ORF">HFP15_24450</name>
</gene>
<dbReference type="Pfam" id="PF10025">
    <property type="entry name" value="DUF2267"/>
    <property type="match status" value="1"/>
</dbReference>